<keyword evidence="1" id="KW-0472">Membrane</keyword>
<proteinExistence type="predicted"/>
<evidence type="ECO:0000313" key="2">
    <source>
        <dbReference type="EMBL" id="QQR40895.1"/>
    </source>
</evidence>
<feature type="transmembrane region" description="Helical" evidence="1">
    <location>
        <begin position="12"/>
        <end position="32"/>
    </location>
</feature>
<dbReference type="Proteomes" id="UP000595857">
    <property type="component" value="Chromosome"/>
</dbReference>
<dbReference type="InterPro" id="IPR021265">
    <property type="entry name" value="DUF2842"/>
</dbReference>
<evidence type="ECO:0000313" key="3">
    <source>
        <dbReference type="Proteomes" id="UP000595857"/>
    </source>
</evidence>
<evidence type="ECO:0000256" key="1">
    <source>
        <dbReference type="SAM" id="Phobius"/>
    </source>
</evidence>
<dbReference type="RefSeq" id="WP_201636622.1">
    <property type="nucleotide sequence ID" value="NZ_CP068046.1"/>
</dbReference>
<accession>A0ABX7C9D7</accession>
<sequence length="68" mass="7470">MKQRNRKLIGIPVLVASIIAWCFGATAIYLLLPEGLPGLVLIAFFIVAGMGWLLPAMWTIGWMSKPDV</sequence>
<keyword evidence="1" id="KW-0812">Transmembrane</keyword>
<name>A0ABX7C9D7_9HYPH</name>
<protein>
    <submittedName>
        <fullName evidence="2">DUF2842 domain-containing protein</fullName>
    </submittedName>
</protein>
<organism evidence="2 3">
    <name type="scientific">Devosia rhizoryzae</name>
    <dbReference type="NCBI Taxonomy" id="2774137"/>
    <lineage>
        <taxon>Bacteria</taxon>
        <taxon>Pseudomonadati</taxon>
        <taxon>Pseudomonadota</taxon>
        <taxon>Alphaproteobacteria</taxon>
        <taxon>Hyphomicrobiales</taxon>
        <taxon>Devosiaceae</taxon>
        <taxon>Devosia</taxon>
    </lineage>
</organism>
<keyword evidence="3" id="KW-1185">Reference proteome</keyword>
<dbReference type="Pfam" id="PF11003">
    <property type="entry name" value="DUF2842"/>
    <property type="match status" value="1"/>
</dbReference>
<reference evidence="2 3" key="1">
    <citation type="submission" date="2021-01" db="EMBL/GenBank/DDBJ databases">
        <title>Genome seq and assembly of Devosia sp. LEGU1.</title>
        <authorList>
            <person name="Chhetri G."/>
        </authorList>
    </citation>
    <scope>NUCLEOTIDE SEQUENCE [LARGE SCALE GENOMIC DNA]</scope>
    <source>
        <strain evidence="2 3">LEGU1</strain>
    </source>
</reference>
<dbReference type="EMBL" id="CP068046">
    <property type="protein sequence ID" value="QQR40895.1"/>
    <property type="molecule type" value="Genomic_DNA"/>
</dbReference>
<gene>
    <name evidence="2" type="ORF">JI748_07920</name>
</gene>
<keyword evidence="1" id="KW-1133">Transmembrane helix</keyword>
<feature type="transmembrane region" description="Helical" evidence="1">
    <location>
        <begin position="38"/>
        <end position="60"/>
    </location>
</feature>